<keyword evidence="3" id="KW-1185">Reference proteome</keyword>
<accession>A0A7J6VHU7</accession>
<dbReference type="AlphaFoldDB" id="A0A7J6VHU7"/>
<proteinExistence type="predicted"/>
<evidence type="ECO:0000256" key="1">
    <source>
        <dbReference type="SAM" id="MobiDB-lite"/>
    </source>
</evidence>
<gene>
    <name evidence="2" type="ORF">FRX31_025728</name>
</gene>
<dbReference type="Proteomes" id="UP000554482">
    <property type="component" value="Unassembled WGS sequence"/>
</dbReference>
<name>A0A7J6VHU7_THATH</name>
<dbReference type="EMBL" id="JABWDY010031769">
    <property type="protein sequence ID" value="KAF5184686.1"/>
    <property type="molecule type" value="Genomic_DNA"/>
</dbReference>
<feature type="region of interest" description="Disordered" evidence="1">
    <location>
        <begin position="41"/>
        <end position="76"/>
    </location>
</feature>
<evidence type="ECO:0000313" key="3">
    <source>
        <dbReference type="Proteomes" id="UP000554482"/>
    </source>
</evidence>
<protein>
    <submittedName>
        <fullName evidence="2">Uncharacterized protein</fullName>
    </submittedName>
</protein>
<evidence type="ECO:0000313" key="2">
    <source>
        <dbReference type="EMBL" id="KAF5184686.1"/>
    </source>
</evidence>
<sequence length="76" mass="8368">MQVGTITTGSIVSNTDRALKDNMAGYGVKFKNHESQVQLEYRSSTKGNLKGKSDSNQAVDIISGNRKGWRETKYDG</sequence>
<comment type="caution">
    <text evidence="2">The sequence shown here is derived from an EMBL/GenBank/DDBJ whole genome shotgun (WGS) entry which is preliminary data.</text>
</comment>
<organism evidence="2 3">
    <name type="scientific">Thalictrum thalictroides</name>
    <name type="common">Rue-anemone</name>
    <name type="synonym">Anemone thalictroides</name>
    <dbReference type="NCBI Taxonomy" id="46969"/>
    <lineage>
        <taxon>Eukaryota</taxon>
        <taxon>Viridiplantae</taxon>
        <taxon>Streptophyta</taxon>
        <taxon>Embryophyta</taxon>
        <taxon>Tracheophyta</taxon>
        <taxon>Spermatophyta</taxon>
        <taxon>Magnoliopsida</taxon>
        <taxon>Ranunculales</taxon>
        <taxon>Ranunculaceae</taxon>
        <taxon>Thalictroideae</taxon>
        <taxon>Thalictrum</taxon>
    </lineage>
</organism>
<reference evidence="2 3" key="1">
    <citation type="submission" date="2020-06" db="EMBL/GenBank/DDBJ databases">
        <title>Transcriptomic and genomic resources for Thalictrum thalictroides and T. hernandezii: Facilitating candidate gene discovery in an emerging model plant lineage.</title>
        <authorList>
            <person name="Arias T."/>
            <person name="Riano-Pachon D.M."/>
            <person name="Di Stilio V.S."/>
        </authorList>
    </citation>
    <scope>NUCLEOTIDE SEQUENCE [LARGE SCALE GENOMIC DNA]</scope>
    <source>
        <strain evidence="3">cv. WT478/WT964</strain>
        <tissue evidence="2">Leaves</tissue>
    </source>
</reference>